<protein>
    <submittedName>
        <fullName evidence="1">Uncharacterized protein</fullName>
    </submittedName>
</protein>
<sequence length="67" mass="7533">MALWAMKRLAMEAALRLGWWAWRSAMVATWALAEKDWSAELAEACLAMVAVWRLAGLALQVEAAMWP</sequence>
<gene>
    <name evidence="1" type="ORF">Sangu_1186200</name>
</gene>
<accession>A0AAW2NI66</accession>
<proteinExistence type="predicted"/>
<comment type="caution">
    <text evidence="1">The sequence shown here is derived from an EMBL/GenBank/DDBJ whole genome shotgun (WGS) entry which is preliminary data.</text>
</comment>
<dbReference type="EMBL" id="JACGWK010000007">
    <property type="protein sequence ID" value="KAL0342988.1"/>
    <property type="molecule type" value="Genomic_DNA"/>
</dbReference>
<name>A0AAW2NI66_9LAMI</name>
<evidence type="ECO:0000313" key="1">
    <source>
        <dbReference type="EMBL" id="KAL0342988.1"/>
    </source>
</evidence>
<organism evidence="1">
    <name type="scientific">Sesamum angustifolium</name>
    <dbReference type="NCBI Taxonomy" id="2727405"/>
    <lineage>
        <taxon>Eukaryota</taxon>
        <taxon>Viridiplantae</taxon>
        <taxon>Streptophyta</taxon>
        <taxon>Embryophyta</taxon>
        <taxon>Tracheophyta</taxon>
        <taxon>Spermatophyta</taxon>
        <taxon>Magnoliopsida</taxon>
        <taxon>eudicotyledons</taxon>
        <taxon>Gunneridae</taxon>
        <taxon>Pentapetalae</taxon>
        <taxon>asterids</taxon>
        <taxon>lamiids</taxon>
        <taxon>Lamiales</taxon>
        <taxon>Pedaliaceae</taxon>
        <taxon>Sesamum</taxon>
    </lineage>
</organism>
<dbReference type="AlphaFoldDB" id="A0AAW2NI66"/>
<reference evidence="1" key="1">
    <citation type="submission" date="2020-06" db="EMBL/GenBank/DDBJ databases">
        <authorList>
            <person name="Li T."/>
            <person name="Hu X."/>
            <person name="Zhang T."/>
            <person name="Song X."/>
            <person name="Zhang H."/>
            <person name="Dai N."/>
            <person name="Sheng W."/>
            <person name="Hou X."/>
            <person name="Wei L."/>
        </authorList>
    </citation>
    <scope>NUCLEOTIDE SEQUENCE</scope>
    <source>
        <strain evidence="1">G01</strain>
        <tissue evidence="1">Leaf</tissue>
    </source>
</reference>
<reference evidence="1" key="2">
    <citation type="journal article" date="2024" name="Plant">
        <title>Genomic evolution and insights into agronomic trait innovations of Sesamum species.</title>
        <authorList>
            <person name="Miao H."/>
            <person name="Wang L."/>
            <person name="Qu L."/>
            <person name="Liu H."/>
            <person name="Sun Y."/>
            <person name="Le M."/>
            <person name="Wang Q."/>
            <person name="Wei S."/>
            <person name="Zheng Y."/>
            <person name="Lin W."/>
            <person name="Duan Y."/>
            <person name="Cao H."/>
            <person name="Xiong S."/>
            <person name="Wang X."/>
            <person name="Wei L."/>
            <person name="Li C."/>
            <person name="Ma Q."/>
            <person name="Ju M."/>
            <person name="Zhao R."/>
            <person name="Li G."/>
            <person name="Mu C."/>
            <person name="Tian Q."/>
            <person name="Mei H."/>
            <person name="Zhang T."/>
            <person name="Gao T."/>
            <person name="Zhang H."/>
        </authorList>
    </citation>
    <scope>NUCLEOTIDE SEQUENCE</scope>
    <source>
        <strain evidence="1">G01</strain>
    </source>
</reference>